<dbReference type="InterPro" id="IPR050936">
    <property type="entry name" value="AP-1-like"/>
</dbReference>
<dbReference type="EMBL" id="JAVRQU010000015">
    <property type="protein sequence ID" value="KAK5694668.1"/>
    <property type="molecule type" value="Genomic_DNA"/>
</dbReference>
<evidence type="ECO:0000313" key="7">
    <source>
        <dbReference type="Proteomes" id="UP001310594"/>
    </source>
</evidence>
<dbReference type="GO" id="GO:0090575">
    <property type="term" value="C:RNA polymerase II transcription regulator complex"/>
    <property type="evidence" value="ECO:0007669"/>
    <property type="project" value="TreeGrafter"/>
</dbReference>
<dbReference type="GO" id="GO:0001228">
    <property type="term" value="F:DNA-binding transcription activator activity, RNA polymerase II-specific"/>
    <property type="evidence" value="ECO:0007669"/>
    <property type="project" value="TreeGrafter"/>
</dbReference>
<name>A0AAN7ZM29_9PEZI</name>
<evidence type="ECO:0000256" key="4">
    <source>
        <dbReference type="SAM" id="Coils"/>
    </source>
</evidence>
<organism evidence="6 7">
    <name type="scientific">Elasticomyces elasticus</name>
    <dbReference type="NCBI Taxonomy" id="574655"/>
    <lineage>
        <taxon>Eukaryota</taxon>
        <taxon>Fungi</taxon>
        <taxon>Dikarya</taxon>
        <taxon>Ascomycota</taxon>
        <taxon>Pezizomycotina</taxon>
        <taxon>Dothideomycetes</taxon>
        <taxon>Dothideomycetidae</taxon>
        <taxon>Mycosphaerellales</taxon>
        <taxon>Teratosphaeriaceae</taxon>
        <taxon>Elasticomyces</taxon>
    </lineage>
</organism>
<evidence type="ECO:0000256" key="2">
    <source>
        <dbReference type="ARBA" id="ARBA00023054"/>
    </source>
</evidence>
<feature type="region of interest" description="Disordered" evidence="5">
    <location>
        <begin position="399"/>
        <end position="423"/>
    </location>
</feature>
<comment type="subcellular location">
    <subcellularLocation>
        <location evidence="1">Nucleus</location>
    </subcellularLocation>
</comment>
<gene>
    <name evidence="6" type="ORF">LTR97_009258</name>
</gene>
<accession>A0AAN7ZM29</accession>
<dbReference type="PANTHER" id="PTHR40621">
    <property type="entry name" value="TRANSCRIPTION FACTOR KAPC-RELATED"/>
    <property type="match status" value="1"/>
</dbReference>
<keyword evidence="3" id="KW-0539">Nucleus</keyword>
<protein>
    <recommendedName>
        <fullName evidence="8">BZIP domain-containing protein</fullName>
    </recommendedName>
</protein>
<dbReference type="Proteomes" id="UP001310594">
    <property type="component" value="Unassembled WGS sequence"/>
</dbReference>
<feature type="coiled-coil region" evidence="4">
    <location>
        <begin position="125"/>
        <end position="191"/>
    </location>
</feature>
<evidence type="ECO:0000256" key="3">
    <source>
        <dbReference type="ARBA" id="ARBA00023242"/>
    </source>
</evidence>
<comment type="caution">
    <text evidence="6">The sequence shown here is derived from an EMBL/GenBank/DDBJ whole genome shotgun (WGS) entry which is preliminary data.</text>
</comment>
<evidence type="ECO:0000256" key="1">
    <source>
        <dbReference type="ARBA" id="ARBA00004123"/>
    </source>
</evidence>
<feature type="compositionally biased region" description="Polar residues" evidence="5">
    <location>
        <begin position="399"/>
        <end position="410"/>
    </location>
</feature>
<keyword evidence="2 4" id="KW-0175">Coiled coil</keyword>
<dbReference type="PANTHER" id="PTHR40621:SF6">
    <property type="entry name" value="AP-1-LIKE TRANSCRIPTION FACTOR YAP1-RELATED"/>
    <property type="match status" value="1"/>
</dbReference>
<feature type="region of interest" description="Disordered" evidence="5">
    <location>
        <begin position="19"/>
        <end position="112"/>
    </location>
</feature>
<reference evidence="6" key="1">
    <citation type="submission" date="2023-08" db="EMBL/GenBank/DDBJ databases">
        <title>Black Yeasts Isolated from many extreme environments.</title>
        <authorList>
            <person name="Coleine C."/>
            <person name="Stajich J.E."/>
            <person name="Selbmann L."/>
        </authorList>
    </citation>
    <scope>NUCLEOTIDE SEQUENCE</scope>
    <source>
        <strain evidence="6">CCFEE 5810</strain>
    </source>
</reference>
<sequence>MSVKIEAFITRANEKTTDLTFGQQPYPQLDTGFQRMQQDPTAGSPIAYSQPEELQPRDGSSIASSTSVREDRVPIQPASATRASGPMSSHVVIPNRPKPGRKPIAQEDAADRRRVQNRLAQRSFRDKRQQKLADTQLELEEKKREYEQNINNLQRKLDTERREKQDLATQLKEAEARAEDAEVKLRHVQALNNTTGFFGAPPSLSVNTNQRAYGGYGAASHPTPPEDGSFGHLEQDFTSYRTSTTQNGLRQTNSNDSMDFTTNMSSDCGFCTDDQNCACKQGQQGRQVAEQCAPVPGTCAGCRADPVRAQACRELATIATFNSRPPTADEAGQFAPRMSCSQLVGQFRQFGERPGSISEMFSPGQISAYPQVGGGYDVDQQEAAEVLQTLSRRNTVISPTDISQNQSQRLTGMRGMSRSMRKD</sequence>
<proteinExistence type="predicted"/>
<dbReference type="PROSITE" id="PS00326">
    <property type="entry name" value="TROPOMYOSIN"/>
    <property type="match status" value="1"/>
</dbReference>
<evidence type="ECO:0008006" key="8">
    <source>
        <dbReference type="Google" id="ProtNLM"/>
    </source>
</evidence>
<dbReference type="CDD" id="cd14688">
    <property type="entry name" value="bZIP_YAP"/>
    <property type="match status" value="1"/>
</dbReference>
<dbReference type="GO" id="GO:0000976">
    <property type="term" value="F:transcription cis-regulatory region binding"/>
    <property type="evidence" value="ECO:0007669"/>
    <property type="project" value="InterPro"/>
</dbReference>
<dbReference type="AlphaFoldDB" id="A0AAN7ZM29"/>
<evidence type="ECO:0000313" key="6">
    <source>
        <dbReference type="EMBL" id="KAK5694668.1"/>
    </source>
</evidence>
<evidence type="ECO:0000256" key="5">
    <source>
        <dbReference type="SAM" id="MobiDB-lite"/>
    </source>
</evidence>
<dbReference type="InterPro" id="IPR000533">
    <property type="entry name" value="Tropomyosin"/>
</dbReference>